<accession>A0ABZ2YSQ9</accession>
<dbReference type="SUPFAM" id="SSF52172">
    <property type="entry name" value="CheY-like"/>
    <property type="match status" value="1"/>
</dbReference>
<evidence type="ECO:0000259" key="2">
    <source>
        <dbReference type="PROSITE" id="PS50110"/>
    </source>
</evidence>
<dbReference type="InterPro" id="IPR001789">
    <property type="entry name" value="Sig_transdc_resp-reg_receiver"/>
</dbReference>
<organism evidence="4 5">
    <name type="scientific">Chitinophaga pollutisoli</name>
    <dbReference type="NCBI Taxonomy" id="3133966"/>
    <lineage>
        <taxon>Bacteria</taxon>
        <taxon>Pseudomonadati</taxon>
        <taxon>Bacteroidota</taxon>
        <taxon>Chitinophagia</taxon>
        <taxon>Chitinophagales</taxon>
        <taxon>Chitinophagaceae</taxon>
        <taxon>Chitinophaga</taxon>
    </lineage>
</organism>
<dbReference type="GO" id="GO:0003677">
    <property type="term" value="F:DNA binding"/>
    <property type="evidence" value="ECO:0007669"/>
    <property type="project" value="UniProtKB-KW"/>
</dbReference>
<evidence type="ECO:0000256" key="1">
    <source>
        <dbReference type="PROSITE-ProRule" id="PRU00169"/>
    </source>
</evidence>
<evidence type="ECO:0000259" key="3">
    <source>
        <dbReference type="PROSITE" id="PS50930"/>
    </source>
</evidence>
<dbReference type="EMBL" id="CP149822">
    <property type="protein sequence ID" value="WZN42417.1"/>
    <property type="molecule type" value="Genomic_DNA"/>
</dbReference>
<reference evidence="5" key="1">
    <citation type="submission" date="2024-03" db="EMBL/GenBank/DDBJ databases">
        <title>Chitinophaga horti sp. nov., isolated from garden soil.</title>
        <authorList>
            <person name="Lee D.S."/>
            <person name="Han D.M."/>
            <person name="Baek J.H."/>
            <person name="Choi D.G."/>
            <person name="Jeon J.H."/>
            <person name="Jeon C.O."/>
        </authorList>
    </citation>
    <scope>NUCLEOTIDE SEQUENCE [LARGE SCALE GENOMIC DNA]</scope>
    <source>
        <strain evidence="5">GPA1</strain>
    </source>
</reference>
<evidence type="ECO:0000313" key="5">
    <source>
        <dbReference type="Proteomes" id="UP001485459"/>
    </source>
</evidence>
<dbReference type="SMART" id="SM00850">
    <property type="entry name" value="LytTR"/>
    <property type="match status" value="1"/>
</dbReference>
<dbReference type="InterPro" id="IPR046947">
    <property type="entry name" value="LytR-like"/>
</dbReference>
<dbReference type="PANTHER" id="PTHR37299">
    <property type="entry name" value="TRANSCRIPTIONAL REGULATOR-RELATED"/>
    <property type="match status" value="1"/>
</dbReference>
<evidence type="ECO:0000313" key="4">
    <source>
        <dbReference type="EMBL" id="WZN42417.1"/>
    </source>
</evidence>
<keyword evidence="1" id="KW-0597">Phosphoprotein</keyword>
<proteinExistence type="predicted"/>
<feature type="modified residue" description="4-aspartylphosphate" evidence="1">
    <location>
        <position position="57"/>
    </location>
</feature>
<dbReference type="Pfam" id="PF00072">
    <property type="entry name" value="Response_reg"/>
    <property type="match status" value="1"/>
</dbReference>
<dbReference type="InterPro" id="IPR007492">
    <property type="entry name" value="LytTR_DNA-bd_dom"/>
</dbReference>
<dbReference type="Gene3D" id="3.40.50.2300">
    <property type="match status" value="1"/>
</dbReference>
<dbReference type="InterPro" id="IPR011006">
    <property type="entry name" value="CheY-like_superfamily"/>
</dbReference>
<name>A0ABZ2YSQ9_9BACT</name>
<dbReference type="PROSITE" id="PS50930">
    <property type="entry name" value="HTH_LYTTR"/>
    <property type="match status" value="1"/>
</dbReference>
<keyword evidence="5" id="KW-1185">Reference proteome</keyword>
<gene>
    <name evidence="4" type="ORF">WJU16_05140</name>
</gene>
<protein>
    <submittedName>
        <fullName evidence="4">LytTR family DNA-binding domain-containing protein</fullName>
    </submittedName>
</protein>
<feature type="domain" description="Response regulatory" evidence="2">
    <location>
        <begin position="6"/>
        <end position="117"/>
    </location>
</feature>
<dbReference type="PANTHER" id="PTHR37299:SF1">
    <property type="entry name" value="STAGE 0 SPORULATION PROTEIN A HOMOLOG"/>
    <property type="match status" value="1"/>
</dbReference>
<dbReference type="Pfam" id="PF04397">
    <property type="entry name" value="LytTR"/>
    <property type="match status" value="1"/>
</dbReference>
<dbReference type="SMART" id="SM00448">
    <property type="entry name" value="REC"/>
    <property type="match status" value="1"/>
</dbReference>
<keyword evidence="4" id="KW-0238">DNA-binding</keyword>
<dbReference type="RefSeq" id="WP_341837251.1">
    <property type="nucleotide sequence ID" value="NZ_CP149822.1"/>
</dbReference>
<dbReference type="Proteomes" id="UP001485459">
    <property type="component" value="Chromosome"/>
</dbReference>
<dbReference type="PROSITE" id="PS50110">
    <property type="entry name" value="RESPONSE_REGULATORY"/>
    <property type="match status" value="1"/>
</dbReference>
<dbReference type="Gene3D" id="2.40.50.1020">
    <property type="entry name" value="LytTr DNA-binding domain"/>
    <property type="match status" value="1"/>
</dbReference>
<feature type="domain" description="HTH LytTR-type" evidence="3">
    <location>
        <begin position="140"/>
        <end position="209"/>
    </location>
</feature>
<sequence length="247" mass="28074">MTEHINCIIIEDEKPAADLLQIYIGRVELLHIAGVFTSGTQAMRCLNSEKVDLIFADINLPGINGLDFIRSLSPAPNVIFTTAHAQYAVEGFDLDAVDFLLKPIPFERFLKAVNRFIKLDKHLLESNTSKSAVISEPPFIFIRCEKKMVKILLDDIHFVEAQKNYILINTGKDVFRAYHSISELEEKLPETKFIRIHRSYIVSIPKIEKFSHHMIEIARSSIPIGRHYGTATLQALKQYQVTLGDLP</sequence>